<dbReference type="PROSITE" id="PS01173">
    <property type="entry name" value="LIPASE_GDXG_HIS"/>
    <property type="match status" value="1"/>
</dbReference>
<dbReference type="PROSITE" id="PS51257">
    <property type="entry name" value="PROKAR_LIPOPROTEIN"/>
    <property type="match status" value="1"/>
</dbReference>
<dbReference type="PANTHER" id="PTHR48081">
    <property type="entry name" value="AB HYDROLASE SUPERFAMILY PROTEIN C4A8.06C"/>
    <property type="match status" value="1"/>
</dbReference>
<dbReference type="InterPro" id="IPR050300">
    <property type="entry name" value="GDXG_lipolytic_enzyme"/>
</dbReference>
<evidence type="ECO:0000256" key="1">
    <source>
        <dbReference type="ARBA" id="ARBA00010515"/>
    </source>
</evidence>
<keyword evidence="3" id="KW-0732">Signal</keyword>
<evidence type="ECO:0000256" key="2">
    <source>
        <dbReference type="ARBA" id="ARBA00022801"/>
    </source>
</evidence>
<evidence type="ECO:0000256" key="3">
    <source>
        <dbReference type="SAM" id="SignalP"/>
    </source>
</evidence>
<organism evidence="5 6">
    <name type="scientific">Pedobacter cryoconitis</name>
    <dbReference type="NCBI Taxonomy" id="188932"/>
    <lineage>
        <taxon>Bacteria</taxon>
        <taxon>Pseudomonadati</taxon>
        <taxon>Bacteroidota</taxon>
        <taxon>Sphingobacteriia</taxon>
        <taxon>Sphingobacteriales</taxon>
        <taxon>Sphingobacteriaceae</taxon>
        <taxon>Pedobacter</taxon>
    </lineage>
</organism>
<evidence type="ECO:0000259" key="4">
    <source>
        <dbReference type="Pfam" id="PF20434"/>
    </source>
</evidence>
<dbReference type="InterPro" id="IPR002168">
    <property type="entry name" value="Lipase_GDXG_HIS_AS"/>
</dbReference>
<feature type="chain" id="PRO_5030765755" evidence="3">
    <location>
        <begin position="18"/>
        <end position="319"/>
    </location>
</feature>
<gene>
    <name evidence="5" type="ORF">HDF25_001016</name>
</gene>
<comment type="caution">
    <text evidence="5">The sequence shown here is derived from an EMBL/GenBank/DDBJ whole genome shotgun (WGS) entry which is preliminary data.</text>
</comment>
<reference evidence="5 6" key="1">
    <citation type="submission" date="2020-08" db="EMBL/GenBank/DDBJ databases">
        <title>Genomic Encyclopedia of Type Strains, Phase IV (KMG-V): Genome sequencing to study the core and pangenomes of soil and plant-associated prokaryotes.</title>
        <authorList>
            <person name="Whitman W."/>
        </authorList>
    </citation>
    <scope>NUCLEOTIDE SEQUENCE [LARGE SCALE GENOMIC DNA]</scope>
    <source>
        <strain evidence="5 6">M2T3</strain>
    </source>
</reference>
<dbReference type="InterPro" id="IPR029058">
    <property type="entry name" value="AB_hydrolase_fold"/>
</dbReference>
<dbReference type="GO" id="GO:0016787">
    <property type="term" value="F:hydrolase activity"/>
    <property type="evidence" value="ECO:0007669"/>
    <property type="project" value="UniProtKB-KW"/>
</dbReference>
<accession>A0A7X0J1C6</accession>
<evidence type="ECO:0000313" key="5">
    <source>
        <dbReference type="EMBL" id="MBB6498879.1"/>
    </source>
</evidence>
<dbReference type="Proteomes" id="UP000521017">
    <property type="component" value="Unassembled WGS sequence"/>
</dbReference>
<feature type="signal peptide" evidence="3">
    <location>
        <begin position="1"/>
        <end position="17"/>
    </location>
</feature>
<dbReference type="EMBL" id="JACHCC010000002">
    <property type="protein sequence ID" value="MBB6498879.1"/>
    <property type="molecule type" value="Genomic_DNA"/>
</dbReference>
<proteinExistence type="inferred from homology"/>
<name>A0A7X0J1C6_9SPHI</name>
<dbReference type="InterPro" id="IPR049492">
    <property type="entry name" value="BD-FAE-like_dom"/>
</dbReference>
<dbReference type="SUPFAM" id="SSF53474">
    <property type="entry name" value="alpha/beta-Hydrolases"/>
    <property type="match status" value="1"/>
</dbReference>
<protein>
    <submittedName>
        <fullName evidence="5">Acetyl esterase/lipase</fullName>
    </submittedName>
</protein>
<dbReference type="Gene3D" id="3.40.50.1820">
    <property type="entry name" value="alpha/beta hydrolase"/>
    <property type="match status" value="1"/>
</dbReference>
<feature type="domain" description="BD-FAE-like" evidence="4">
    <location>
        <begin position="70"/>
        <end position="269"/>
    </location>
</feature>
<dbReference type="Pfam" id="PF20434">
    <property type="entry name" value="BD-FAE"/>
    <property type="match status" value="1"/>
</dbReference>
<comment type="similarity">
    <text evidence="1">Belongs to the 'GDXG' lipolytic enzyme family.</text>
</comment>
<sequence>MINKSIFLLLLVSFLFACKKSELTDLNAQRVPSGQQAVKTETITATSLYTDGWNKNLSYPSPSGDPQNFDIWLPANRNKNTTKLFVFIHGGSFTGGDKTGGEGMDAINAIKTEFPDCAIATINYRVGLTMLLDKPIEDVQNAMHYIIGLGDSLNISTTEIVLVGESAGAYLAFFEGMRRDAKLGNQERYKAIVSLSGFAQMLPATDSKTTFVNKLAIQALSVKVPDFNYLAYSPVRQIPALITNSDLQELYLFYGEDDSTLSGDNSINVVNKVKETGNQRYINTTYLQSFAKEGHTMSAAAKKSIAAVLKQKIKYKTAL</sequence>
<keyword evidence="2" id="KW-0378">Hydrolase</keyword>
<evidence type="ECO:0000313" key="6">
    <source>
        <dbReference type="Proteomes" id="UP000521017"/>
    </source>
</evidence>
<dbReference type="AlphaFoldDB" id="A0A7X0J1C6"/>
<dbReference type="RefSeq" id="WP_184623385.1">
    <property type="nucleotide sequence ID" value="NZ_JACHCC010000002.1"/>
</dbReference>